<dbReference type="SUPFAM" id="SSF56349">
    <property type="entry name" value="DNA breaking-rejoining enzymes"/>
    <property type="match status" value="1"/>
</dbReference>
<evidence type="ECO:0000256" key="2">
    <source>
        <dbReference type="ARBA" id="ARBA00023125"/>
    </source>
</evidence>
<comment type="caution">
    <text evidence="7">The sequence shown here is derived from an EMBL/GenBank/DDBJ whole genome shotgun (WGS) entry which is preliminary data.</text>
</comment>
<evidence type="ECO:0000256" key="4">
    <source>
        <dbReference type="PROSITE-ProRule" id="PRU01248"/>
    </source>
</evidence>
<dbReference type="PROSITE" id="PS51900">
    <property type="entry name" value="CB"/>
    <property type="match status" value="1"/>
</dbReference>
<evidence type="ECO:0000256" key="1">
    <source>
        <dbReference type="ARBA" id="ARBA00008857"/>
    </source>
</evidence>
<dbReference type="Gene3D" id="1.10.150.130">
    <property type="match status" value="1"/>
</dbReference>
<dbReference type="PANTHER" id="PTHR30349">
    <property type="entry name" value="PHAGE INTEGRASE-RELATED"/>
    <property type="match status" value="1"/>
</dbReference>
<sequence>MKKRPNPETGKRERTAMYGKCTRYRVKGIPGVKDRSFDTVQDAKTWLAQAQTDARRGEFVDPRDGAISLKDYIETHWWPTQSGDPSTLERIEQRVRRHILPHLGALPLNGVGTEVLRSWKKRLEKDLGPTSIRLVWATLSGVLQAAVEDRRLARNPCRATTVRPPAAAPGRVEAWPPERVLAVRAALSERYQVLVEIGAGLGLRPGEAFGLCLDDIDFEEEVVHVRRQIKMVRTKLCFALPKGRKVRDVPLPSSVARAVRQHMADFVPVPVTLPWDDPRPPETPVEAKHRRPRTYSLLVTGRERKAINRNYFNSHVWKPALAKAGVIASLEKSDADGSRVWEPSREHGFHALRHFYASEELEAGESVVSLARWLGHSDPGFTLRKYSHFLPRAGARGSTAIDAIFA</sequence>
<dbReference type="EMBL" id="JRKI01000045">
    <property type="protein sequence ID" value="KIZ14861.1"/>
    <property type="molecule type" value="Genomic_DNA"/>
</dbReference>
<feature type="domain" description="Core-binding (CB)" evidence="6">
    <location>
        <begin position="63"/>
        <end position="147"/>
    </location>
</feature>
<dbReference type="InterPro" id="IPR002104">
    <property type="entry name" value="Integrase_catalytic"/>
</dbReference>
<accession>A0A0D7CFQ3</accession>
<dbReference type="InterPro" id="IPR011010">
    <property type="entry name" value="DNA_brk_join_enz"/>
</dbReference>
<protein>
    <submittedName>
        <fullName evidence="7">Integrase</fullName>
    </submittedName>
</protein>
<evidence type="ECO:0000259" key="5">
    <source>
        <dbReference type="PROSITE" id="PS51898"/>
    </source>
</evidence>
<dbReference type="Pfam" id="PF00589">
    <property type="entry name" value="Phage_integrase"/>
    <property type="match status" value="1"/>
</dbReference>
<gene>
    <name evidence="7" type="ORF">SNA_30795</name>
</gene>
<organism evidence="7 8">
    <name type="scientific">Streptomyces natalensis ATCC 27448</name>
    <dbReference type="NCBI Taxonomy" id="1240678"/>
    <lineage>
        <taxon>Bacteria</taxon>
        <taxon>Bacillati</taxon>
        <taxon>Actinomycetota</taxon>
        <taxon>Actinomycetes</taxon>
        <taxon>Kitasatosporales</taxon>
        <taxon>Streptomycetaceae</taxon>
        <taxon>Streptomyces</taxon>
    </lineage>
</organism>
<dbReference type="PANTHER" id="PTHR30349:SF64">
    <property type="entry name" value="PROPHAGE INTEGRASE INTD-RELATED"/>
    <property type="match status" value="1"/>
</dbReference>
<evidence type="ECO:0000259" key="6">
    <source>
        <dbReference type="PROSITE" id="PS51900"/>
    </source>
</evidence>
<dbReference type="InterPro" id="IPR050090">
    <property type="entry name" value="Tyrosine_recombinase_XerCD"/>
</dbReference>
<reference evidence="7 8" key="1">
    <citation type="submission" date="2014-09" db="EMBL/GenBank/DDBJ databases">
        <title>Draft genome sequence of Streptomyces natalensis ATCC 27448, producer of the antifungal pimaricin.</title>
        <authorList>
            <person name="Mendes M.V."/>
            <person name="Beites T."/>
            <person name="Pires S."/>
            <person name="Santos C.L."/>
            <person name="Moradas-Ferreira P."/>
        </authorList>
    </citation>
    <scope>NUCLEOTIDE SEQUENCE [LARGE SCALE GENOMIC DNA]</scope>
    <source>
        <strain evidence="7 8">ATCC 27448</strain>
    </source>
</reference>
<dbReference type="PROSITE" id="PS51898">
    <property type="entry name" value="TYR_RECOMBINASE"/>
    <property type="match status" value="1"/>
</dbReference>
<dbReference type="GO" id="GO:0006310">
    <property type="term" value="P:DNA recombination"/>
    <property type="evidence" value="ECO:0007669"/>
    <property type="project" value="UniProtKB-KW"/>
</dbReference>
<name>A0A0D7CFQ3_9ACTN</name>
<keyword evidence="2 4" id="KW-0238">DNA-binding</keyword>
<dbReference type="CDD" id="cd01189">
    <property type="entry name" value="INT_ICEBs1_C_like"/>
    <property type="match status" value="1"/>
</dbReference>
<evidence type="ECO:0000256" key="3">
    <source>
        <dbReference type="ARBA" id="ARBA00023172"/>
    </source>
</evidence>
<keyword evidence="8" id="KW-1185">Reference proteome</keyword>
<dbReference type="Proteomes" id="UP000032458">
    <property type="component" value="Unassembled WGS sequence"/>
</dbReference>
<dbReference type="InterPro" id="IPR010998">
    <property type="entry name" value="Integrase_recombinase_N"/>
</dbReference>
<evidence type="ECO:0000313" key="8">
    <source>
        <dbReference type="Proteomes" id="UP000032458"/>
    </source>
</evidence>
<dbReference type="PATRIC" id="fig|1240678.4.peg.6591"/>
<dbReference type="InterPro" id="IPR013762">
    <property type="entry name" value="Integrase-like_cat_sf"/>
</dbReference>
<comment type="similarity">
    <text evidence="1">Belongs to the 'phage' integrase family.</text>
</comment>
<evidence type="ECO:0000313" key="7">
    <source>
        <dbReference type="EMBL" id="KIZ14861.1"/>
    </source>
</evidence>
<keyword evidence="3" id="KW-0233">DNA recombination</keyword>
<feature type="domain" description="Tyr recombinase" evidence="5">
    <location>
        <begin position="170"/>
        <end position="402"/>
    </location>
</feature>
<dbReference type="AlphaFoldDB" id="A0A0D7CFQ3"/>
<dbReference type="GO" id="GO:0015074">
    <property type="term" value="P:DNA integration"/>
    <property type="evidence" value="ECO:0007669"/>
    <property type="project" value="InterPro"/>
</dbReference>
<dbReference type="GO" id="GO:0003677">
    <property type="term" value="F:DNA binding"/>
    <property type="evidence" value="ECO:0007669"/>
    <property type="project" value="UniProtKB-UniRule"/>
</dbReference>
<dbReference type="InterPro" id="IPR044068">
    <property type="entry name" value="CB"/>
</dbReference>
<dbReference type="Gene3D" id="1.10.443.10">
    <property type="entry name" value="Intergrase catalytic core"/>
    <property type="match status" value="1"/>
</dbReference>
<proteinExistence type="inferred from homology"/>